<dbReference type="Proteomes" id="UP000037843">
    <property type="component" value="Unassembled WGS sequence"/>
</dbReference>
<dbReference type="AlphaFoldDB" id="A0A7V8LR83"/>
<evidence type="ECO:0000313" key="3">
    <source>
        <dbReference type="Proteomes" id="UP000037843"/>
    </source>
</evidence>
<sequence>MLMGLRDDVLRLIGDEPPITGLLAENITQILAAGDAAAGTYDVDKVLTAFVFAFRELEESIIQDRQRQELWGKLHE</sequence>
<keyword evidence="4" id="KW-1185">Reference proteome</keyword>
<evidence type="ECO:0000313" key="4">
    <source>
        <dbReference type="Proteomes" id="UP000037962"/>
    </source>
</evidence>
<accession>A0A7V8LR83</accession>
<dbReference type="EMBL" id="LJFO01000003">
    <property type="protein sequence ID" value="KPG14507.1"/>
    <property type="molecule type" value="Genomic_DNA"/>
</dbReference>
<organism evidence="1 3">
    <name type="scientific">Mycobacteroides immunogenum</name>
    <dbReference type="NCBI Taxonomy" id="83262"/>
    <lineage>
        <taxon>Bacteria</taxon>
        <taxon>Bacillati</taxon>
        <taxon>Actinomycetota</taxon>
        <taxon>Actinomycetes</taxon>
        <taxon>Mycobacteriales</taxon>
        <taxon>Mycobacteriaceae</taxon>
        <taxon>Mycobacteroides</taxon>
    </lineage>
</organism>
<comment type="caution">
    <text evidence="1">The sequence shown here is derived from an EMBL/GenBank/DDBJ whole genome shotgun (WGS) entry which is preliminary data.</text>
</comment>
<dbReference type="EMBL" id="LJFS01000027">
    <property type="protein sequence ID" value="KPG30217.1"/>
    <property type="molecule type" value="Genomic_DNA"/>
</dbReference>
<gene>
    <name evidence="1" type="ORF">AN908_08300</name>
    <name evidence="2" type="ORF">AN912_19460</name>
</gene>
<dbReference type="Proteomes" id="UP000037962">
    <property type="component" value="Unassembled WGS sequence"/>
</dbReference>
<name>A0A7V8LR83_9MYCO</name>
<dbReference type="KEGG" id="miz:BAB75_09295"/>
<proteinExistence type="predicted"/>
<evidence type="ECO:0000313" key="1">
    <source>
        <dbReference type="EMBL" id="KPG14507.1"/>
    </source>
</evidence>
<protein>
    <submittedName>
        <fullName evidence="1">Uncharacterized protein</fullName>
    </submittedName>
</protein>
<evidence type="ECO:0000313" key="2">
    <source>
        <dbReference type="EMBL" id="KPG30217.1"/>
    </source>
</evidence>
<reference evidence="3 4" key="1">
    <citation type="submission" date="2015-09" db="EMBL/GenBank/DDBJ databases">
        <title>Genome Sequences of Mycobacterium immunogenum Isolates, Recuperated from a Chloraminated Drinking Water Distribution System Simulator Subjected to Episodes of Nitrification.</title>
        <authorList>
            <person name="Gomez-Alvarez V."/>
            <person name="Revetta R.P."/>
        </authorList>
    </citation>
    <scope>NUCLEOTIDE SEQUENCE [LARGE SCALE GENOMIC DNA]</scope>
    <source>
        <strain evidence="1 3">H008</strain>
        <strain evidence="2 4">H076</strain>
    </source>
</reference>